<feature type="compositionally biased region" description="Polar residues" evidence="1">
    <location>
        <begin position="86"/>
        <end position="105"/>
    </location>
</feature>
<feature type="region of interest" description="Disordered" evidence="1">
    <location>
        <begin position="67"/>
        <end position="118"/>
    </location>
</feature>
<organism evidence="2 3">
    <name type="scientific">Aplysia californica</name>
    <name type="common">California sea hare</name>
    <dbReference type="NCBI Taxonomy" id="6500"/>
    <lineage>
        <taxon>Eukaryota</taxon>
        <taxon>Metazoa</taxon>
        <taxon>Spiralia</taxon>
        <taxon>Lophotrochozoa</taxon>
        <taxon>Mollusca</taxon>
        <taxon>Gastropoda</taxon>
        <taxon>Heterobranchia</taxon>
        <taxon>Euthyneura</taxon>
        <taxon>Tectipleura</taxon>
        <taxon>Aplysiida</taxon>
        <taxon>Aplysioidea</taxon>
        <taxon>Aplysiidae</taxon>
        <taxon>Aplysia</taxon>
    </lineage>
</organism>
<feature type="region of interest" description="Disordered" evidence="1">
    <location>
        <begin position="130"/>
        <end position="155"/>
    </location>
</feature>
<feature type="region of interest" description="Disordered" evidence="1">
    <location>
        <begin position="271"/>
        <end position="326"/>
    </location>
</feature>
<evidence type="ECO:0000313" key="3">
    <source>
        <dbReference type="RefSeq" id="XP_005113524.2"/>
    </source>
</evidence>
<dbReference type="GeneID" id="101846115"/>
<proteinExistence type="predicted"/>
<gene>
    <name evidence="3" type="primary">LOC101846115</name>
</gene>
<dbReference type="Proteomes" id="UP000694888">
    <property type="component" value="Unplaced"/>
</dbReference>
<feature type="compositionally biased region" description="Polar residues" evidence="1">
    <location>
        <begin position="67"/>
        <end position="79"/>
    </location>
</feature>
<evidence type="ECO:0000256" key="1">
    <source>
        <dbReference type="SAM" id="MobiDB-lite"/>
    </source>
</evidence>
<reference evidence="3" key="1">
    <citation type="submission" date="2025-08" db="UniProtKB">
        <authorList>
            <consortium name="RefSeq"/>
        </authorList>
    </citation>
    <scope>IDENTIFICATION</scope>
</reference>
<sequence>MADPMCFLIKAGLARPGLCEAGTALMALQKDKVELRSRARTKVSPLSIHALQKQRKAMEANRSANLRLSRNLHRTQQPQEGEAPNSRPTTSELQLIKSIQPNSETGIKKLKQTTSRGRMPAAAIHGFRYHSNGEERRMTHSNKQQTTPDSGTESVHQVNVTDKLREAKTHCLVSAMLHSRDQMGSYYCNPFLADLFWRDPLEPRFHDDAEFGEFLTQIGPQPSRHKVKTDPRVRAKLERTRRRMYSVDRKFLVRENRQFIKDTMKNVSRIEKAMASSEKLSRTTSGNNPPPYVPVVMPGRPLGRATSQPGRRDRLPTSSSTSRRHFSEPLLFANKSGTPKERQFLSGVSSPVLRHRKLLLDRYKQEETQQMSVTRSKVDNYVSDIQLEVQRCRKLRRGVSADDHDVSAPESEADEVKE</sequence>
<keyword evidence="2" id="KW-1185">Reference proteome</keyword>
<evidence type="ECO:0000313" key="2">
    <source>
        <dbReference type="Proteomes" id="UP000694888"/>
    </source>
</evidence>
<accession>A0ABM0KBE0</accession>
<name>A0ABM0KBE0_APLCA</name>
<dbReference type="RefSeq" id="XP_005113524.2">
    <property type="nucleotide sequence ID" value="XM_005113467.2"/>
</dbReference>
<protein>
    <submittedName>
        <fullName evidence="3">Uncharacterized protein LOC101846115</fullName>
    </submittedName>
</protein>
<feature type="compositionally biased region" description="Polar residues" evidence="1">
    <location>
        <begin position="141"/>
        <end position="155"/>
    </location>
</feature>
<feature type="region of interest" description="Disordered" evidence="1">
    <location>
        <begin position="397"/>
        <end position="418"/>
    </location>
</feature>